<dbReference type="InterPro" id="IPR036259">
    <property type="entry name" value="MFS_trans_sf"/>
</dbReference>
<gene>
    <name evidence="8" type="ORF">EYZ11_010743</name>
</gene>
<dbReference type="InterPro" id="IPR011701">
    <property type="entry name" value="MFS"/>
</dbReference>
<evidence type="ECO:0000256" key="2">
    <source>
        <dbReference type="ARBA" id="ARBA00022692"/>
    </source>
</evidence>
<organism evidence="8 9">
    <name type="scientific">Aspergillus tanneri</name>
    <dbReference type="NCBI Taxonomy" id="1220188"/>
    <lineage>
        <taxon>Eukaryota</taxon>
        <taxon>Fungi</taxon>
        <taxon>Dikarya</taxon>
        <taxon>Ascomycota</taxon>
        <taxon>Pezizomycotina</taxon>
        <taxon>Eurotiomycetes</taxon>
        <taxon>Eurotiomycetidae</taxon>
        <taxon>Eurotiales</taxon>
        <taxon>Aspergillaceae</taxon>
        <taxon>Aspergillus</taxon>
        <taxon>Aspergillus subgen. Circumdati</taxon>
    </lineage>
</organism>
<sequence>MPHPVSPESAKCMTIHSAESDKIKPTETARDNTPRLGQNKPRVADEKVFTNKTILLIASVFLSMFLVAVDRTIISTAIPVITDEFNSLSDIGWYGSMYLITCCAFQLLFGKLYSFYSVKVVLITSIVVFEVASAICGAASNSPTFITGRAITGVGTAGIFGGTIMSIVHAVPLQKRPKVQSLMGAIMGMATVVVLLYQSSFGCVALVAIFYFLDIPKQDTTKLPWTQKLSQLDIPGTIVLVPGVICLLLALQWGGQTYAWSSARIIALLTLMAVLLVAFITIQIFLPKTATIPPSILKYRSVAASVWSTIFIGSSQYIFGIAGASMMSIGAGLLTTLQINTTAGKWIGYEILYGYGMGLCFQTPNLATQTVLPKSEVPMGMVLMFFSQLLGAAVFVSVGENVLANQLLQRLADIPGFNKKLVTAGGATFLVRSVPADAKEKVLTAYNEALRKVFQIGLIVSCLAVLGTVSMEWKSILKKPQADVDGKKGGAGDPSNAQSSEGNGARPQKERRRGGKEGGRDRLK</sequence>
<keyword evidence="3 6" id="KW-1133">Transmembrane helix</keyword>
<dbReference type="Proteomes" id="UP000308092">
    <property type="component" value="Unassembled WGS sequence"/>
</dbReference>
<evidence type="ECO:0000313" key="8">
    <source>
        <dbReference type="EMBL" id="THC89804.1"/>
    </source>
</evidence>
<dbReference type="VEuPathDB" id="FungiDB:EYZ11_010743"/>
<protein>
    <recommendedName>
        <fullName evidence="7">Major facilitator superfamily (MFS) profile domain-containing protein</fullName>
    </recommendedName>
</protein>
<evidence type="ECO:0000256" key="1">
    <source>
        <dbReference type="ARBA" id="ARBA00004141"/>
    </source>
</evidence>
<evidence type="ECO:0000256" key="3">
    <source>
        <dbReference type="ARBA" id="ARBA00022989"/>
    </source>
</evidence>
<feature type="transmembrane region" description="Helical" evidence="6">
    <location>
        <begin position="379"/>
        <end position="398"/>
    </location>
</feature>
<comment type="caution">
    <text evidence="8">The sequence shown here is derived from an EMBL/GenBank/DDBJ whole genome shotgun (WGS) entry which is preliminary data.</text>
</comment>
<dbReference type="GO" id="GO:0022857">
    <property type="term" value="F:transmembrane transporter activity"/>
    <property type="evidence" value="ECO:0007669"/>
    <property type="project" value="InterPro"/>
</dbReference>
<feature type="domain" description="Major facilitator superfamily (MFS) profile" evidence="7">
    <location>
        <begin position="56"/>
        <end position="524"/>
    </location>
</feature>
<evidence type="ECO:0000256" key="5">
    <source>
        <dbReference type="SAM" id="MobiDB-lite"/>
    </source>
</evidence>
<evidence type="ECO:0000313" key="9">
    <source>
        <dbReference type="Proteomes" id="UP000308092"/>
    </source>
</evidence>
<dbReference type="Pfam" id="PF07690">
    <property type="entry name" value="MFS_1"/>
    <property type="match status" value="1"/>
</dbReference>
<feature type="transmembrane region" description="Helical" evidence="6">
    <location>
        <begin position="53"/>
        <end position="70"/>
    </location>
</feature>
<feature type="transmembrane region" description="Helical" evidence="6">
    <location>
        <begin position="346"/>
        <end position="367"/>
    </location>
</feature>
<accession>A0A4V3UN47</accession>
<feature type="compositionally biased region" description="Basic and acidic residues" evidence="5">
    <location>
        <begin position="515"/>
        <end position="524"/>
    </location>
</feature>
<feature type="transmembrane region" description="Helical" evidence="6">
    <location>
        <begin position="306"/>
        <end position="334"/>
    </location>
</feature>
<reference evidence="8 9" key="1">
    <citation type="submission" date="2019-03" db="EMBL/GenBank/DDBJ databases">
        <title>The genome sequence of a newly discovered highly antifungal drug resistant Aspergillus species, Aspergillus tanneri NIH 1004.</title>
        <authorList>
            <person name="Mounaud S."/>
            <person name="Singh I."/>
            <person name="Joardar V."/>
            <person name="Pakala S."/>
            <person name="Pakala S."/>
            <person name="Venepally P."/>
            <person name="Hoover J."/>
            <person name="Nierman W."/>
            <person name="Chung J."/>
            <person name="Losada L."/>
        </authorList>
    </citation>
    <scope>NUCLEOTIDE SEQUENCE [LARGE SCALE GENOMIC DNA]</scope>
    <source>
        <strain evidence="8 9">NIH1004</strain>
    </source>
</reference>
<dbReference type="PANTHER" id="PTHR23501">
    <property type="entry name" value="MAJOR FACILITATOR SUPERFAMILY"/>
    <property type="match status" value="1"/>
</dbReference>
<dbReference type="EMBL" id="SOSA01000601">
    <property type="protein sequence ID" value="THC89804.1"/>
    <property type="molecule type" value="Genomic_DNA"/>
</dbReference>
<feature type="transmembrane region" description="Helical" evidence="6">
    <location>
        <begin position="183"/>
        <end position="213"/>
    </location>
</feature>
<feature type="transmembrane region" description="Helical" evidence="6">
    <location>
        <begin position="234"/>
        <end position="253"/>
    </location>
</feature>
<dbReference type="PANTHER" id="PTHR23501:SF153">
    <property type="entry name" value="AFLATOXIN EFFLUX PUMP, PUTATIVE-RELATED"/>
    <property type="match status" value="1"/>
</dbReference>
<dbReference type="Gene3D" id="1.20.1250.20">
    <property type="entry name" value="MFS general substrate transporter like domains"/>
    <property type="match status" value="1"/>
</dbReference>
<proteinExistence type="predicted"/>
<evidence type="ECO:0000259" key="7">
    <source>
        <dbReference type="PROSITE" id="PS50850"/>
    </source>
</evidence>
<comment type="subcellular location">
    <subcellularLocation>
        <location evidence="1">Membrane</location>
        <topology evidence="1">Multi-pass membrane protein</topology>
    </subcellularLocation>
</comment>
<keyword evidence="4 6" id="KW-0472">Membrane</keyword>
<feature type="transmembrane region" description="Helical" evidence="6">
    <location>
        <begin position="150"/>
        <end position="171"/>
    </location>
</feature>
<dbReference type="GO" id="GO:0005886">
    <property type="term" value="C:plasma membrane"/>
    <property type="evidence" value="ECO:0007669"/>
    <property type="project" value="TreeGrafter"/>
</dbReference>
<evidence type="ECO:0000256" key="4">
    <source>
        <dbReference type="ARBA" id="ARBA00023136"/>
    </source>
</evidence>
<dbReference type="SUPFAM" id="SSF103473">
    <property type="entry name" value="MFS general substrate transporter"/>
    <property type="match status" value="1"/>
</dbReference>
<feature type="region of interest" description="Disordered" evidence="5">
    <location>
        <begin position="482"/>
        <end position="524"/>
    </location>
</feature>
<name>A0A4V3UN47_9EURO</name>
<feature type="transmembrane region" description="Helical" evidence="6">
    <location>
        <begin position="115"/>
        <end position="138"/>
    </location>
</feature>
<dbReference type="InterPro" id="IPR020846">
    <property type="entry name" value="MFS_dom"/>
</dbReference>
<feature type="transmembrane region" description="Helical" evidence="6">
    <location>
        <begin position="265"/>
        <end position="286"/>
    </location>
</feature>
<dbReference type="AlphaFoldDB" id="A0A4V3UN47"/>
<keyword evidence="2 6" id="KW-0812">Transmembrane</keyword>
<evidence type="ECO:0000256" key="6">
    <source>
        <dbReference type="SAM" id="Phobius"/>
    </source>
</evidence>
<keyword evidence="9" id="KW-1185">Reference proteome</keyword>
<dbReference type="PROSITE" id="PS50850">
    <property type="entry name" value="MFS"/>
    <property type="match status" value="1"/>
</dbReference>
<feature type="transmembrane region" description="Helical" evidence="6">
    <location>
        <begin position="91"/>
        <end position="109"/>
    </location>
</feature>